<dbReference type="Proteomes" id="UP001500665">
    <property type="component" value="Unassembled WGS sequence"/>
</dbReference>
<name>A0ABN1RZW9_9ACTN</name>
<reference evidence="3 4" key="1">
    <citation type="journal article" date="2019" name="Int. J. Syst. Evol. Microbiol.">
        <title>The Global Catalogue of Microorganisms (GCM) 10K type strain sequencing project: providing services to taxonomists for standard genome sequencing and annotation.</title>
        <authorList>
            <consortium name="The Broad Institute Genomics Platform"/>
            <consortium name="The Broad Institute Genome Sequencing Center for Infectious Disease"/>
            <person name="Wu L."/>
            <person name="Ma J."/>
        </authorList>
    </citation>
    <scope>NUCLEOTIDE SEQUENCE [LARGE SCALE GENOMIC DNA]</scope>
    <source>
        <strain evidence="3 4">JCM 10696</strain>
    </source>
</reference>
<comment type="caution">
    <text evidence="3">The sequence shown here is derived from an EMBL/GenBank/DDBJ whole genome shotgun (WGS) entry which is preliminary data.</text>
</comment>
<feature type="transmembrane region" description="Helical" evidence="2">
    <location>
        <begin position="218"/>
        <end position="239"/>
    </location>
</feature>
<evidence type="ECO:0000313" key="3">
    <source>
        <dbReference type="EMBL" id="GAA0968901.1"/>
    </source>
</evidence>
<organism evidence="3 4">
    <name type="scientific">Actinocorallia libanotica</name>
    <dbReference type="NCBI Taxonomy" id="46162"/>
    <lineage>
        <taxon>Bacteria</taxon>
        <taxon>Bacillati</taxon>
        <taxon>Actinomycetota</taxon>
        <taxon>Actinomycetes</taxon>
        <taxon>Streptosporangiales</taxon>
        <taxon>Thermomonosporaceae</taxon>
        <taxon>Actinocorallia</taxon>
    </lineage>
</organism>
<evidence type="ECO:0000256" key="2">
    <source>
        <dbReference type="SAM" id="Phobius"/>
    </source>
</evidence>
<keyword evidence="2" id="KW-1133">Transmembrane helix</keyword>
<gene>
    <name evidence="3" type="ORF">GCM10009550_75010</name>
</gene>
<feature type="region of interest" description="Disordered" evidence="1">
    <location>
        <begin position="30"/>
        <end position="49"/>
    </location>
</feature>
<feature type="transmembrane region" description="Helical" evidence="2">
    <location>
        <begin position="112"/>
        <end position="131"/>
    </location>
</feature>
<feature type="region of interest" description="Disordered" evidence="1">
    <location>
        <begin position="246"/>
        <end position="276"/>
    </location>
</feature>
<feature type="transmembrane region" description="Helical" evidence="2">
    <location>
        <begin position="185"/>
        <end position="206"/>
    </location>
</feature>
<evidence type="ECO:0000313" key="4">
    <source>
        <dbReference type="Proteomes" id="UP001500665"/>
    </source>
</evidence>
<protein>
    <recommendedName>
        <fullName evidence="5">Conjugal transfer protein TraI</fullName>
    </recommendedName>
</protein>
<evidence type="ECO:0000256" key="1">
    <source>
        <dbReference type="SAM" id="MobiDB-lite"/>
    </source>
</evidence>
<proteinExistence type="predicted"/>
<dbReference type="EMBL" id="BAAAHH010000060">
    <property type="protein sequence ID" value="GAA0968901.1"/>
    <property type="molecule type" value="Genomic_DNA"/>
</dbReference>
<sequence>MNTTAPTPDPPPEDIQHGLAQIERYVAAQAPDADDVGVESTEQPDDGETRRVRALRAQVAEARRLAELQNDDTPLLVDTPKVRKRRMKAAEAKRLYQLSQDPMMRAWQDAQVRRIVVTAFMVALVLALGWSTAGVQEFASEDAADYSPKWWFAWVVEPFVSLPLLGTVGARAYLAAQGRPLKSTVLNWVEALFLLLSLGMNAWPYTPLVAEEFVFSTLTLHIMGPIVAAAVVMVLPIILKGFSTPAPQQGATDTPTTPTYRQNAPAPPEISSPSTRVDAQELIAKARRLIASGRLSTEPSATALRKELGCSTDSARAVRDALRGGSA</sequence>
<feature type="compositionally biased region" description="Polar residues" evidence="1">
    <location>
        <begin position="246"/>
        <end position="262"/>
    </location>
</feature>
<dbReference type="RefSeq" id="WP_344247308.1">
    <property type="nucleotide sequence ID" value="NZ_BAAAHH010000060.1"/>
</dbReference>
<keyword evidence="2" id="KW-0472">Membrane</keyword>
<accession>A0ABN1RZW9</accession>
<keyword evidence="2" id="KW-0812">Transmembrane</keyword>
<feature type="compositionally biased region" description="Acidic residues" evidence="1">
    <location>
        <begin position="32"/>
        <end position="46"/>
    </location>
</feature>
<evidence type="ECO:0008006" key="5">
    <source>
        <dbReference type="Google" id="ProtNLM"/>
    </source>
</evidence>
<keyword evidence="4" id="KW-1185">Reference proteome</keyword>
<feature type="transmembrane region" description="Helical" evidence="2">
    <location>
        <begin position="151"/>
        <end position="173"/>
    </location>
</feature>